<evidence type="ECO:0000256" key="6">
    <source>
        <dbReference type="RuleBase" id="RU363039"/>
    </source>
</evidence>
<dbReference type="EnsemblPlants" id="Bo1g051570.1">
    <property type="protein sequence ID" value="Bo1g051570.1"/>
    <property type="gene ID" value="Bo1g051570"/>
</dbReference>
<evidence type="ECO:0000256" key="5">
    <source>
        <dbReference type="ARBA" id="ARBA00023146"/>
    </source>
</evidence>
<dbReference type="STRING" id="109376.A0A0D3A7A7"/>
<evidence type="ECO:0000256" key="1">
    <source>
        <dbReference type="ARBA" id="ARBA00022598"/>
    </source>
</evidence>
<dbReference type="GO" id="GO:0005829">
    <property type="term" value="C:cytosol"/>
    <property type="evidence" value="ECO:0007669"/>
    <property type="project" value="TreeGrafter"/>
</dbReference>
<keyword evidence="4 6" id="KW-0648">Protein biosynthesis</keyword>
<dbReference type="Proteomes" id="UP000032141">
    <property type="component" value="Chromosome C1"/>
</dbReference>
<dbReference type="InterPro" id="IPR009080">
    <property type="entry name" value="tRNAsynth_Ia_anticodon-bd"/>
</dbReference>
<dbReference type="Pfam" id="PF09334">
    <property type="entry name" value="tRNA-synt_1g"/>
    <property type="match status" value="1"/>
</dbReference>
<dbReference type="GO" id="GO:0006431">
    <property type="term" value="P:methionyl-tRNA aminoacylation"/>
    <property type="evidence" value="ECO:0007669"/>
    <property type="project" value="TreeGrafter"/>
</dbReference>
<evidence type="ECO:0000259" key="7">
    <source>
        <dbReference type="Pfam" id="PF09334"/>
    </source>
</evidence>
<evidence type="ECO:0000256" key="2">
    <source>
        <dbReference type="ARBA" id="ARBA00022741"/>
    </source>
</evidence>
<comment type="similarity">
    <text evidence="6">Belongs to the class-I aminoacyl-tRNA synthetase family.</text>
</comment>
<dbReference type="GO" id="GO:0017101">
    <property type="term" value="C:aminoacyl-tRNA synthetase multienzyme complex"/>
    <property type="evidence" value="ECO:0007669"/>
    <property type="project" value="TreeGrafter"/>
</dbReference>
<keyword evidence="9" id="KW-1185">Reference proteome</keyword>
<proteinExistence type="inferred from homology"/>
<organism evidence="8 9">
    <name type="scientific">Brassica oleracea var. oleracea</name>
    <dbReference type="NCBI Taxonomy" id="109376"/>
    <lineage>
        <taxon>Eukaryota</taxon>
        <taxon>Viridiplantae</taxon>
        <taxon>Streptophyta</taxon>
        <taxon>Embryophyta</taxon>
        <taxon>Tracheophyta</taxon>
        <taxon>Spermatophyta</taxon>
        <taxon>Magnoliopsida</taxon>
        <taxon>eudicotyledons</taxon>
        <taxon>Gunneridae</taxon>
        <taxon>Pentapetalae</taxon>
        <taxon>rosids</taxon>
        <taxon>malvids</taxon>
        <taxon>Brassicales</taxon>
        <taxon>Brassicaceae</taxon>
        <taxon>Brassiceae</taxon>
        <taxon>Brassica</taxon>
    </lineage>
</organism>
<evidence type="ECO:0000313" key="9">
    <source>
        <dbReference type="Proteomes" id="UP000032141"/>
    </source>
</evidence>
<dbReference type="SUPFAM" id="SSF47323">
    <property type="entry name" value="Anticodon-binding domain of a subclass of class I aminoacyl-tRNA synthetases"/>
    <property type="match status" value="1"/>
</dbReference>
<feature type="domain" description="Methionyl/Leucyl tRNA synthetase" evidence="7">
    <location>
        <begin position="133"/>
        <end position="207"/>
    </location>
</feature>
<sequence length="334" mass="36766">MSLSPQFPSPSPVYLPVTTHPTYWEPGSQPCRTPILTPLMCAPSGHTFQLVTTRPVGMLLKGEVVGALGFLEPKRSPFNNTPPRRVVFIASFDVTVFYRIFPQRSVVLGKVTRRSGNTNGRVPLTLRDPTRGSGENWTMAKTVSATEYLNYEGGNFSKSEGVGVFGNDVRFTNIPVEVSDASFKWKDLQGKLNSKLLGLGNFVNRVLLLIAGYGSVIPDAPRAKSHILTKCVGDKVGRLVAEYVKAMEKVQLKHGLNTAMLVVGQGHKYWRLYKGDKSRSAVFSRTAAGLVHLVKDEDVEWYKEMFAGSLAPERARRRPRPVEAASSAMDALAI</sequence>
<dbReference type="AlphaFoldDB" id="A0A0D3A7A7"/>
<keyword evidence="2 6" id="KW-0547">Nucleotide-binding</keyword>
<dbReference type="InterPro" id="IPR014729">
    <property type="entry name" value="Rossmann-like_a/b/a_fold"/>
</dbReference>
<evidence type="ECO:0000256" key="3">
    <source>
        <dbReference type="ARBA" id="ARBA00022840"/>
    </source>
</evidence>
<name>A0A0D3A7A7_BRAOL</name>
<dbReference type="PANTHER" id="PTHR45765:SF1">
    <property type="entry name" value="METHIONINE--TRNA LIGASE, CYTOPLASMIC"/>
    <property type="match status" value="1"/>
</dbReference>
<dbReference type="HOGENOM" id="CLU_832484_0_0_1"/>
<keyword evidence="1 6" id="KW-0436">Ligase</keyword>
<dbReference type="Gene3D" id="1.10.730.10">
    <property type="entry name" value="Isoleucyl-tRNA Synthetase, Domain 1"/>
    <property type="match status" value="1"/>
</dbReference>
<reference evidence="8 9" key="1">
    <citation type="journal article" date="2014" name="Genome Biol.">
        <title>Transcriptome and methylome profiling reveals relics of genome dominance in the mesopolyploid Brassica oleracea.</title>
        <authorList>
            <person name="Parkin I.A."/>
            <person name="Koh C."/>
            <person name="Tang H."/>
            <person name="Robinson S.J."/>
            <person name="Kagale S."/>
            <person name="Clarke W.E."/>
            <person name="Town C.D."/>
            <person name="Nixon J."/>
            <person name="Krishnakumar V."/>
            <person name="Bidwell S.L."/>
            <person name="Denoeud F."/>
            <person name="Belcram H."/>
            <person name="Links M.G."/>
            <person name="Just J."/>
            <person name="Clarke C."/>
            <person name="Bender T."/>
            <person name="Huebert T."/>
            <person name="Mason A.S."/>
            <person name="Pires J.C."/>
            <person name="Barker G."/>
            <person name="Moore J."/>
            <person name="Walley P.G."/>
            <person name="Manoli S."/>
            <person name="Batley J."/>
            <person name="Edwards D."/>
            <person name="Nelson M.N."/>
            <person name="Wang X."/>
            <person name="Paterson A.H."/>
            <person name="King G."/>
            <person name="Bancroft I."/>
            <person name="Chalhoub B."/>
            <person name="Sharpe A.G."/>
        </authorList>
    </citation>
    <scope>NUCLEOTIDE SEQUENCE</scope>
    <source>
        <strain evidence="8 9">cv. TO1000</strain>
    </source>
</reference>
<accession>A0A0D3A7A7</accession>
<protein>
    <recommendedName>
        <fullName evidence="7">Methionyl/Leucyl tRNA synthetase domain-containing protein</fullName>
    </recommendedName>
</protein>
<dbReference type="Gramene" id="Bo1g051570.1">
    <property type="protein sequence ID" value="Bo1g051570.1"/>
    <property type="gene ID" value="Bo1g051570"/>
</dbReference>
<evidence type="ECO:0000256" key="4">
    <source>
        <dbReference type="ARBA" id="ARBA00022917"/>
    </source>
</evidence>
<dbReference type="PANTHER" id="PTHR45765">
    <property type="entry name" value="METHIONINE--TRNA LIGASE"/>
    <property type="match status" value="1"/>
</dbReference>
<dbReference type="InterPro" id="IPR015413">
    <property type="entry name" value="Methionyl/Leucyl_tRNA_Synth"/>
</dbReference>
<dbReference type="GO" id="GO:0005524">
    <property type="term" value="F:ATP binding"/>
    <property type="evidence" value="ECO:0007669"/>
    <property type="project" value="UniProtKB-KW"/>
</dbReference>
<keyword evidence="3 6" id="KW-0067">ATP-binding</keyword>
<keyword evidence="5 6" id="KW-0030">Aminoacyl-tRNA synthetase</keyword>
<dbReference type="InterPro" id="IPR023458">
    <property type="entry name" value="Met-tRNA_ligase_1"/>
</dbReference>
<dbReference type="eggNOG" id="KOG1247">
    <property type="taxonomic scope" value="Eukaryota"/>
</dbReference>
<dbReference type="GO" id="GO:0004825">
    <property type="term" value="F:methionine-tRNA ligase activity"/>
    <property type="evidence" value="ECO:0007669"/>
    <property type="project" value="InterPro"/>
</dbReference>
<evidence type="ECO:0000313" key="8">
    <source>
        <dbReference type="EnsemblPlants" id="Bo1g051570.1"/>
    </source>
</evidence>
<dbReference type="Gene3D" id="3.40.50.620">
    <property type="entry name" value="HUPs"/>
    <property type="match status" value="1"/>
</dbReference>
<reference evidence="8" key="2">
    <citation type="submission" date="2015-03" db="UniProtKB">
        <authorList>
            <consortium name="EnsemblPlants"/>
        </authorList>
    </citation>
    <scope>IDENTIFICATION</scope>
</reference>